<accession>A0A2W4L0J0</accession>
<sequence>MVVAGAVPLATNGTEVAQVEPAMQRQTVETSAQLAAVSKLASTADGISAKEAVAVAVGHVGQGGDIERDYELGGRVWHVEVVHQRQEIEVDVVARDGKVLRVEREARDGDDRYED</sequence>
<dbReference type="EMBL" id="QGUI01000586">
    <property type="protein sequence ID" value="PZM94449.1"/>
    <property type="molecule type" value="Genomic_DNA"/>
</dbReference>
<feature type="domain" description="PepSY" evidence="1">
    <location>
        <begin position="47"/>
        <end position="103"/>
    </location>
</feature>
<reference evidence="2" key="1">
    <citation type="submission" date="2018-05" db="EMBL/GenBank/DDBJ databases">
        <authorList>
            <person name="Lanie J.A."/>
            <person name="Ng W.-L."/>
            <person name="Kazmierczak K.M."/>
            <person name="Andrzejewski T.M."/>
            <person name="Davidsen T.M."/>
            <person name="Wayne K.J."/>
            <person name="Tettelin H."/>
            <person name="Glass J.I."/>
            <person name="Rusch D."/>
            <person name="Podicherti R."/>
            <person name="Tsui H.-C.T."/>
            <person name="Winkler M.E."/>
        </authorList>
    </citation>
    <scope>NUCLEOTIDE SEQUENCE</scope>
    <source>
        <strain evidence="2">ZC4RG45</strain>
    </source>
</reference>
<name>A0A2W4L0J0_9PSEU</name>
<dbReference type="InterPro" id="IPR025711">
    <property type="entry name" value="PepSY"/>
</dbReference>
<comment type="caution">
    <text evidence="2">The sequence shown here is derived from an EMBL/GenBank/DDBJ whole genome shotgun (WGS) entry which is preliminary data.</text>
</comment>
<dbReference type="Pfam" id="PF03413">
    <property type="entry name" value="PepSY"/>
    <property type="match status" value="1"/>
</dbReference>
<proteinExistence type="predicted"/>
<evidence type="ECO:0000259" key="1">
    <source>
        <dbReference type="Pfam" id="PF03413"/>
    </source>
</evidence>
<evidence type="ECO:0000313" key="2">
    <source>
        <dbReference type="EMBL" id="PZM94449.1"/>
    </source>
</evidence>
<dbReference type="Gene3D" id="3.10.450.40">
    <property type="match status" value="1"/>
</dbReference>
<dbReference type="AlphaFoldDB" id="A0A2W4L0J0"/>
<organism evidence="2">
    <name type="scientific">Thermocrispum agreste</name>
    <dbReference type="NCBI Taxonomy" id="37925"/>
    <lineage>
        <taxon>Bacteria</taxon>
        <taxon>Bacillati</taxon>
        <taxon>Actinomycetota</taxon>
        <taxon>Actinomycetes</taxon>
        <taxon>Pseudonocardiales</taxon>
        <taxon>Pseudonocardiaceae</taxon>
        <taxon>Thermocrispum</taxon>
    </lineage>
</organism>
<protein>
    <recommendedName>
        <fullName evidence="1">PepSY domain-containing protein</fullName>
    </recommendedName>
</protein>
<gene>
    <name evidence="2" type="ORF">DIU77_14185</name>
</gene>